<dbReference type="EMBL" id="JAMGBA010000001">
    <property type="protein sequence ID" value="MCL6697382.1"/>
    <property type="molecule type" value="Genomic_DNA"/>
</dbReference>
<protein>
    <submittedName>
        <fullName evidence="2">Lasso peptide biosynthesis B2 protein</fullName>
    </submittedName>
</protein>
<keyword evidence="3" id="KW-1185">Reference proteome</keyword>
<dbReference type="Pfam" id="PF13471">
    <property type="entry name" value="Transglut_core3"/>
    <property type="match status" value="1"/>
</dbReference>
<proteinExistence type="predicted"/>
<reference evidence="2 3" key="1">
    <citation type="submission" date="2022-05" db="EMBL/GenBank/DDBJ databases">
        <authorList>
            <person name="Jo J.-H."/>
            <person name="Im W.-T."/>
        </authorList>
    </citation>
    <scope>NUCLEOTIDE SEQUENCE [LARGE SCALE GENOMIC DNA]</scope>
    <source>
        <strain evidence="2 3">NSE70-1</strain>
    </source>
</reference>
<name>A0ABT0RQT8_9SPHN</name>
<accession>A0ABT0RQT8</accession>
<dbReference type="Proteomes" id="UP001203410">
    <property type="component" value="Unassembled WGS sequence"/>
</dbReference>
<evidence type="ECO:0000313" key="3">
    <source>
        <dbReference type="Proteomes" id="UP001203410"/>
    </source>
</evidence>
<sequence>MTLIERWRSKLRTGEAMMALCAARLLIGSFLFERWRHSLGRSSGSGPGSDTGLARTLAANVDWAARRIPFPTKCLPRAMALSWMLRRRQIDHAVVFAVRPEAERRFADPLHAWVEVAGEIVIGDLPGPWVETLRLGAGNPEGN</sequence>
<evidence type="ECO:0000259" key="1">
    <source>
        <dbReference type="Pfam" id="PF13471"/>
    </source>
</evidence>
<dbReference type="RefSeq" id="WP_249902756.1">
    <property type="nucleotide sequence ID" value="NZ_JAMGBA010000001.1"/>
</dbReference>
<dbReference type="NCBIfam" id="NF033537">
    <property type="entry name" value="lasso_biosyn_B2"/>
    <property type="match status" value="1"/>
</dbReference>
<evidence type="ECO:0000313" key="2">
    <source>
        <dbReference type="EMBL" id="MCL6697382.1"/>
    </source>
</evidence>
<feature type="domain" description="Microcin J25-processing protein McjB C-terminal" evidence="1">
    <location>
        <begin position="20"/>
        <end position="124"/>
    </location>
</feature>
<comment type="caution">
    <text evidence="2">The sequence shown here is derived from an EMBL/GenBank/DDBJ whole genome shotgun (WGS) entry which is preliminary data.</text>
</comment>
<organism evidence="2 3">
    <name type="scientific">Sphingomonas caseinilyticus</name>
    <dbReference type="NCBI Taxonomy" id="2908205"/>
    <lineage>
        <taxon>Bacteria</taxon>
        <taxon>Pseudomonadati</taxon>
        <taxon>Pseudomonadota</taxon>
        <taxon>Alphaproteobacteria</taxon>
        <taxon>Sphingomonadales</taxon>
        <taxon>Sphingomonadaceae</taxon>
        <taxon>Sphingomonas</taxon>
    </lineage>
</organism>
<dbReference type="InterPro" id="IPR032708">
    <property type="entry name" value="McjB_C"/>
</dbReference>
<gene>
    <name evidence="2" type="ORF">LZ496_01070</name>
</gene>
<dbReference type="InterPro" id="IPR053521">
    <property type="entry name" value="McjB-like"/>
</dbReference>